<proteinExistence type="predicted"/>
<gene>
    <name evidence="3" type="ORF">NESM_000178800</name>
</gene>
<feature type="region of interest" description="Disordered" evidence="1">
    <location>
        <begin position="1552"/>
        <end position="1611"/>
    </location>
</feature>
<sequence length="1663" mass="178592">MEPSPPPPLRAAPSPAGAERAPFSYGRRRSVWESAQSVADAARASTAVDMSSAAAHRSPGDARRATMGAGRTLDMVFAVHERARRHPCAEANALSGNRALWPPSQPAGAASDVPHAPPLLVEPVPSSLRPLRYKRSAGAWDAIAAGCAAEAKQLSEEENDVVAWAASFILSGDPRQGLLLLESYVIATCVLVFEQRRGQLSRASCVERHNELLLDWLQYRAAPRSGQRTRLPHCDVDPTQVTEAVVRHVVLQSMQLMDMVEVHRWYTVALVLCTSDETCNDVPDGGGKGGKARQAGFARTASFRQGSRSATQSPVAVEEEEEGRSQTPSFAALHTGHPAGTARSGTPTGSNADGAVSASDGYEAPSNMWFRYFFALCESSNGADAAPLSPGPGTPATIAAAATRWTPTVAGDPSVGKASASPTPTSVGGGQPSKLARTLSWFKDRGGTQGSELLGHRHTSGSFSVPISPSPLLTVPAWAAAARRRLDQEETAALLLAQCQEWDVFFITAVAAFHTQHYRTCMIAASRFLHWAEATGLVALAMQKERYPDQGGIGGSQARSTSPRPLAAPGAREYQCRLALLVRAWASLQLGERLQFSKDVVALLEYPEDSLCHHVGCAFALFGMPLPAAKETVMLSTTYVTGALATTTTAATNTGAKSAGRFSPTVQRYLYVLTESVHALTLLRLGMMRPAMGVAKAALARMEALRVRGVSAVDSDRDDAMLLGTLCDVVVMAATALEDAASVLDVPLSPHRLAYIAVSPAFFGGLCAGGIRVKPQSETHRLLYPANLPLYASTRQVIPFHMNRAVYLYHAGQLRGAWDDACCAVAAVDEVVGSVEFAFTDCFPLQVYHFACNVGFTLLESLLLADLEVAKACLSKPDDVSATEKKDATLREDEVLSKEIVHLCRDVVRRVQHFYPHSRLSELCQVQLSIMCGEKQFFSQAVLLADRYPHCPPAQNLLTLALYFDHHVPEAVDNAVKNLQAFPHSREVIRIHRLLKKKHVVYRFNYRGVLPTIYKPGSASRGMTVRMGVLMVLLAANLVVVCLTVYVNTPTVAHIPEGMRPLALRMQLPSQMPLFFAAVFAIHAIVAAATAKNLISTTLSDLFFVDNALNRAVFCLRCIPLVNVVNALLISIAGNNFLFDSGSATFVLYFFLSILFVPFTTRVWLLPSVDEPAVDLMGWLAILCVDVVTAFVVVLPHIILAVLEPYMFVVFFFYAPTPRPVSEAGALQPSSSVRRRLLLHAHYGRSMPPRFRVGSGSRFVHIRCLWWLYYRSHCSLETRYLAESQLEAENYRVFPMMEGEEARVLFTDVPLSPLCPALTSTEAEPPSGPPRRSSAQAWAPDNDAAQAYSPLSAGHHRSATGARLPASLAASTSLLSPPLAPSAPPGEPPQRRSMRHGEVEPGSLELLPVSPSHHYYTTAGGRRATSSITPTESDEELDATLAAGVRTVDALRVQLNRTARQRRPSLKKMASFVRATSTLTDGSTADDEDEDEDKGDGDGDGDRARGSKQTDTAGTAATHRGHRDIARPTSSTSSSASLSDLISPDALTEATLSPRHATSSRPISAPRHPTAEVAGEESDSASSIASEQGDGDGGGGGGGGAEAGGPPHQHNAALYGAAAYGATAAPPAAASSHPYQYTEDFFHYAGGNLYNWQGTRHDAEGDA</sequence>
<feature type="compositionally biased region" description="Pro residues" evidence="1">
    <location>
        <begin position="1"/>
        <end position="10"/>
    </location>
</feature>
<feature type="compositionally biased region" description="Low complexity" evidence="1">
    <location>
        <begin position="1528"/>
        <end position="1540"/>
    </location>
</feature>
<feature type="compositionally biased region" description="Polar residues" evidence="1">
    <location>
        <begin position="302"/>
        <end position="314"/>
    </location>
</feature>
<feature type="region of interest" description="Disordered" evidence="1">
    <location>
        <begin position="1460"/>
        <end position="1540"/>
    </location>
</feature>
<feature type="region of interest" description="Disordered" evidence="1">
    <location>
        <begin position="1316"/>
        <end position="1339"/>
    </location>
</feature>
<feature type="transmembrane region" description="Helical" evidence="2">
    <location>
        <begin position="1177"/>
        <end position="1203"/>
    </location>
</feature>
<evidence type="ECO:0000256" key="2">
    <source>
        <dbReference type="SAM" id="Phobius"/>
    </source>
</evidence>
<dbReference type="EMBL" id="JAECZO010000012">
    <property type="protein sequence ID" value="KAK7201174.1"/>
    <property type="molecule type" value="Genomic_DNA"/>
</dbReference>
<comment type="caution">
    <text evidence="3">The sequence shown here is derived from an EMBL/GenBank/DDBJ whole genome shotgun (WGS) entry which is preliminary data.</text>
</comment>
<keyword evidence="2" id="KW-1133">Transmembrane helix</keyword>
<feature type="transmembrane region" description="Helical" evidence="2">
    <location>
        <begin position="1112"/>
        <end position="1134"/>
    </location>
</feature>
<feature type="region of interest" description="Disordered" evidence="1">
    <location>
        <begin position="409"/>
        <end position="432"/>
    </location>
</feature>
<evidence type="ECO:0000313" key="3">
    <source>
        <dbReference type="EMBL" id="KAK7201174.1"/>
    </source>
</evidence>
<feature type="compositionally biased region" description="Pro residues" evidence="1">
    <location>
        <begin position="1378"/>
        <end position="1388"/>
    </location>
</feature>
<evidence type="ECO:0000256" key="1">
    <source>
        <dbReference type="SAM" id="MobiDB-lite"/>
    </source>
</evidence>
<feature type="transmembrane region" description="Helical" evidence="2">
    <location>
        <begin position="1146"/>
        <end position="1165"/>
    </location>
</feature>
<organism evidence="3 4">
    <name type="scientific">Novymonas esmeraldas</name>
    <dbReference type="NCBI Taxonomy" id="1808958"/>
    <lineage>
        <taxon>Eukaryota</taxon>
        <taxon>Discoba</taxon>
        <taxon>Euglenozoa</taxon>
        <taxon>Kinetoplastea</taxon>
        <taxon>Metakinetoplastina</taxon>
        <taxon>Trypanosomatida</taxon>
        <taxon>Trypanosomatidae</taxon>
        <taxon>Novymonas</taxon>
    </lineage>
</organism>
<reference evidence="3 4" key="1">
    <citation type="journal article" date="2021" name="MBio">
        <title>A New Model Trypanosomatid, Novymonas esmeraldas: Genomic Perception of Its 'Candidatus Pandoraea novymonadis' Endosymbiont.</title>
        <authorList>
            <person name="Zakharova A."/>
            <person name="Saura A."/>
            <person name="Butenko A."/>
            <person name="Podesvova L."/>
            <person name="Warmusova S."/>
            <person name="Kostygov A.Y."/>
            <person name="Nenarokova A."/>
            <person name="Lukes J."/>
            <person name="Opperdoes F.R."/>
            <person name="Yurchenko V."/>
        </authorList>
    </citation>
    <scope>NUCLEOTIDE SEQUENCE [LARGE SCALE GENOMIC DNA]</scope>
    <source>
        <strain evidence="3 4">E262AT.01</strain>
    </source>
</reference>
<evidence type="ECO:0000313" key="4">
    <source>
        <dbReference type="Proteomes" id="UP001430356"/>
    </source>
</evidence>
<keyword evidence="4" id="KW-1185">Reference proteome</keyword>
<keyword evidence="2" id="KW-0472">Membrane</keyword>
<name>A0AAW0F564_9TRYP</name>
<feature type="transmembrane region" description="Helical" evidence="2">
    <location>
        <begin position="753"/>
        <end position="773"/>
    </location>
</feature>
<dbReference type="Proteomes" id="UP001430356">
    <property type="component" value="Unassembled WGS sequence"/>
</dbReference>
<feature type="compositionally biased region" description="Gly residues" evidence="1">
    <location>
        <begin position="1591"/>
        <end position="1603"/>
    </location>
</feature>
<feature type="region of interest" description="Disordered" evidence="1">
    <location>
        <begin position="281"/>
        <end position="357"/>
    </location>
</feature>
<protein>
    <submittedName>
        <fullName evidence="3">Uncharacterized protein</fullName>
    </submittedName>
</protein>
<keyword evidence="2" id="KW-0812">Transmembrane</keyword>
<feature type="transmembrane region" description="Helical" evidence="2">
    <location>
        <begin position="1068"/>
        <end position="1091"/>
    </location>
</feature>
<accession>A0AAW0F564</accession>
<feature type="compositionally biased region" description="Acidic residues" evidence="1">
    <location>
        <begin position="1484"/>
        <end position="1495"/>
    </location>
</feature>
<feature type="region of interest" description="Disordered" evidence="1">
    <location>
        <begin position="1"/>
        <end position="29"/>
    </location>
</feature>
<feature type="compositionally biased region" description="Basic and acidic residues" evidence="1">
    <location>
        <begin position="1496"/>
        <end position="1505"/>
    </location>
</feature>
<feature type="transmembrane region" description="Helical" evidence="2">
    <location>
        <begin position="1028"/>
        <end position="1048"/>
    </location>
</feature>
<feature type="region of interest" description="Disordered" evidence="1">
    <location>
        <begin position="1374"/>
        <end position="1434"/>
    </location>
</feature>